<evidence type="ECO:0000313" key="2">
    <source>
        <dbReference type="EMBL" id="KAJ7198949.1"/>
    </source>
</evidence>
<gene>
    <name evidence="2" type="ORF">GGX14DRAFT_664550</name>
</gene>
<dbReference type="InterPro" id="IPR032675">
    <property type="entry name" value="LRR_dom_sf"/>
</dbReference>
<dbReference type="SUPFAM" id="SSF52047">
    <property type="entry name" value="RNI-like"/>
    <property type="match status" value="1"/>
</dbReference>
<dbReference type="AlphaFoldDB" id="A0AAD6V0B6"/>
<organism evidence="2 3">
    <name type="scientific">Mycena pura</name>
    <dbReference type="NCBI Taxonomy" id="153505"/>
    <lineage>
        <taxon>Eukaryota</taxon>
        <taxon>Fungi</taxon>
        <taxon>Dikarya</taxon>
        <taxon>Basidiomycota</taxon>
        <taxon>Agaricomycotina</taxon>
        <taxon>Agaricomycetes</taxon>
        <taxon>Agaricomycetidae</taxon>
        <taxon>Agaricales</taxon>
        <taxon>Marasmiineae</taxon>
        <taxon>Mycenaceae</taxon>
        <taxon>Mycena</taxon>
    </lineage>
</organism>
<proteinExistence type="predicted"/>
<sequence>MSVFPNELLLRIFAHLRHLHLRDVALANRTFSCLARTLLFSHFAVTRYVTCLKEHEHDPVSASQLLQLSRCLDFWTSEEVAPLVRSCEISPQPWFNIQVAVPQLLATFFDHIARFSRLRRLNLSNIQLTTLAVSTLARLPMLSELNLESCDVADGDLMPSVSSALRLCHFSYESGKRVEAWLPMLEPSCLRVLRTDAAPHNSAVIPVFPYVHDLSVCIHKTPTTADITFLQKLPGVTRLNMDLNWTRSPRSPLATLPADVLPILVDFIGPICALTLFPARDTLKRIETDEEDSLDDFIIELQRVPAPLTNLIHLTATFCSFCTATALEVIFASLPRLEDVEITFADYESDLLHPAPAGILSKLPSIHGMSTHLRRLSLIWKCMDRVETHTVDSIKSDCDFPAVRAALMAQCPHLEVLWLDGRDFVFCWCPQVDNIDETEVLVTDPKNIDVVRPVWEALWQLPRLADDVYEDEDV</sequence>
<dbReference type="Gene3D" id="3.80.10.10">
    <property type="entry name" value="Ribonuclease Inhibitor"/>
    <property type="match status" value="1"/>
</dbReference>
<dbReference type="Proteomes" id="UP001219525">
    <property type="component" value="Unassembled WGS sequence"/>
</dbReference>
<dbReference type="EMBL" id="JARJCW010000070">
    <property type="protein sequence ID" value="KAJ7198949.1"/>
    <property type="molecule type" value="Genomic_DNA"/>
</dbReference>
<protein>
    <recommendedName>
        <fullName evidence="1">F-box domain-containing protein</fullName>
    </recommendedName>
</protein>
<accession>A0AAD6V0B6</accession>
<evidence type="ECO:0000313" key="3">
    <source>
        <dbReference type="Proteomes" id="UP001219525"/>
    </source>
</evidence>
<feature type="domain" description="F-box" evidence="1">
    <location>
        <begin position="1"/>
        <end position="43"/>
    </location>
</feature>
<dbReference type="PROSITE" id="PS50181">
    <property type="entry name" value="FBOX"/>
    <property type="match status" value="1"/>
</dbReference>
<keyword evidence="3" id="KW-1185">Reference proteome</keyword>
<name>A0AAD6V0B6_9AGAR</name>
<evidence type="ECO:0000259" key="1">
    <source>
        <dbReference type="PROSITE" id="PS50181"/>
    </source>
</evidence>
<reference evidence="2" key="1">
    <citation type="submission" date="2023-03" db="EMBL/GenBank/DDBJ databases">
        <title>Massive genome expansion in bonnet fungi (Mycena s.s.) driven by repeated elements and novel gene families across ecological guilds.</title>
        <authorList>
            <consortium name="Lawrence Berkeley National Laboratory"/>
            <person name="Harder C.B."/>
            <person name="Miyauchi S."/>
            <person name="Viragh M."/>
            <person name="Kuo A."/>
            <person name="Thoen E."/>
            <person name="Andreopoulos B."/>
            <person name="Lu D."/>
            <person name="Skrede I."/>
            <person name="Drula E."/>
            <person name="Henrissat B."/>
            <person name="Morin E."/>
            <person name="Kohler A."/>
            <person name="Barry K."/>
            <person name="LaButti K."/>
            <person name="Morin E."/>
            <person name="Salamov A."/>
            <person name="Lipzen A."/>
            <person name="Mereny Z."/>
            <person name="Hegedus B."/>
            <person name="Baldrian P."/>
            <person name="Stursova M."/>
            <person name="Weitz H."/>
            <person name="Taylor A."/>
            <person name="Grigoriev I.V."/>
            <person name="Nagy L.G."/>
            <person name="Martin F."/>
            <person name="Kauserud H."/>
        </authorList>
    </citation>
    <scope>NUCLEOTIDE SEQUENCE</scope>
    <source>
        <strain evidence="2">9144</strain>
    </source>
</reference>
<comment type="caution">
    <text evidence="2">The sequence shown here is derived from an EMBL/GenBank/DDBJ whole genome shotgun (WGS) entry which is preliminary data.</text>
</comment>
<dbReference type="InterPro" id="IPR001810">
    <property type="entry name" value="F-box_dom"/>
</dbReference>